<evidence type="ECO:0000313" key="8">
    <source>
        <dbReference type="EMBL" id="KIO44374.1"/>
    </source>
</evidence>
<evidence type="ECO:0000256" key="2">
    <source>
        <dbReference type="ARBA" id="ARBA00005912"/>
    </source>
</evidence>
<dbReference type="FunFam" id="1.10.132.20:FF:000001">
    <property type="entry name" value="Ribosome-recycling factor"/>
    <property type="match status" value="1"/>
</dbReference>
<dbReference type="GO" id="GO:0005737">
    <property type="term" value="C:cytoplasm"/>
    <property type="evidence" value="ECO:0007669"/>
    <property type="project" value="UniProtKB-SubCell"/>
</dbReference>
<dbReference type="HAMAP" id="MF_00040">
    <property type="entry name" value="RRF"/>
    <property type="match status" value="1"/>
</dbReference>
<dbReference type="CDD" id="cd00520">
    <property type="entry name" value="RRF"/>
    <property type="match status" value="1"/>
</dbReference>
<evidence type="ECO:0000313" key="10">
    <source>
        <dbReference type="Proteomes" id="UP000031937"/>
    </source>
</evidence>
<gene>
    <name evidence="6" type="primary">frr</name>
    <name evidence="8" type="ORF">BA92_09225</name>
    <name evidence="9" type="ORF">IE90_08095</name>
</gene>
<sequence>MNEEVQFYLDEAKERMEAALNHLETELSKIRAGRANPKILQDVMVDYYGSLTPLNQVANISSPDPRTISVQPWEKSMIAPIERAIMAANLGLNPDNNGETIRINIPSLTEERRRDLVKQSKGETETAKVSIRNARRDAIEQVKKMVKDGLPEDEAKDAEAVAQKLTDEYGKKVDEYFAKKEKDIMTI</sequence>
<dbReference type="GO" id="GO:0006415">
    <property type="term" value="P:translational termination"/>
    <property type="evidence" value="ECO:0007669"/>
    <property type="project" value="UniProtKB-UniRule"/>
</dbReference>
<dbReference type="Gene3D" id="3.30.1360.40">
    <property type="match status" value="1"/>
</dbReference>
<dbReference type="InterPro" id="IPR036191">
    <property type="entry name" value="RRF_sf"/>
</dbReference>
<evidence type="ECO:0000313" key="11">
    <source>
        <dbReference type="Proteomes" id="UP000031980"/>
    </source>
</evidence>
<dbReference type="Pfam" id="PF01765">
    <property type="entry name" value="RRF"/>
    <property type="match status" value="1"/>
</dbReference>
<proteinExistence type="inferred from homology"/>
<comment type="subcellular location">
    <subcellularLocation>
        <location evidence="1 6">Cytoplasm</location>
    </subcellularLocation>
</comment>
<keyword evidence="4 6" id="KW-0648">Protein biosynthesis</keyword>
<reference evidence="8 11" key="1">
    <citation type="submission" date="2014-07" db="EMBL/GenBank/DDBJ databases">
        <title>Porphyromonadaceae bacterium OUH 308042 = ATCC BAA-2681 = DSM 28342 draft genome.</title>
        <authorList>
            <person name="Sydenham T.V."/>
            <person name="Hasman H."/>
            <person name="Justensen U.S."/>
        </authorList>
    </citation>
    <scope>NUCLEOTIDE SEQUENCE [LARGE SCALE GENOMIC DNA]</scope>
    <source>
        <strain evidence="8 11">OUH 308042</strain>
    </source>
</reference>
<dbReference type="InterPro" id="IPR023584">
    <property type="entry name" value="Ribosome_recyc_fac_dom"/>
</dbReference>
<dbReference type="Proteomes" id="UP000031980">
    <property type="component" value="Unassembled WGS sequence"/>
</dbReference>
<evidence type="ECO:0000256" key="4">
    <source>
        <dbReference type="ARBA" id="ARBA00022917"/>
    </source>
</evidence>
<dbReference type="NCBIfam" id="TIGR00496">
    <property type="entry name" value="frr"/>
    <property type="match status" value="1"/>
</dbReference>
<comment type="function">
    <text evidence="5 6">Responsible for the release of ribosomes from messenger RNA at the termination of protein biosynthesis. May increase the efficiency of translation by recycling ribosomes from one round of translation to another.</text>
</comment>
<dbReference type="Proteomes" id="UP000031937">
    <property type="component" value="Unassembled WGS sequence"/>
</dbReference>
<keyword evidence="11" id="KW-1185">Reference proteome</keyword>
<dbReference type="OrthoDB" id="9804006at2"/>
<accession>A0A0C3RG50</accession>
<evidence type="ECO:0000256" key="1">
    <source>
        <dbReference type="ARBA" id="ARBA00004496"/>
    </source>
</evidence>
<dbReference type="AlphaFoldDB" id="A0A0C3RG50"/>
<evidence type="ECO:0000256" key="5">
    <source>
        <dbReference type="ARBA" id="ARBA00025050"/>
    </source>
</evidence>
<protein>
    <recommendedName>
        <fullName evidence="6">Ribosome-recycling factor</fullName>
        <shortName evidence="6">RRF</shortName>
    </recommendedName>
    <alternativeName>
        <fullName evidence="6">Ribosome-releasing factor</fullName>
    </alternativeName>
</protein>
<keyword evidence="3 6" id="KW-0963">Cytoplasm</keyword>
<dbReference type="Gene3D" id="1.10.132.20">
    <property type="entry name" value="Ribosome-recycling factor"/>
    <property type="match status" value="1"/>
</dbReference>
<dbReference type="InterPro" id="IPR002661">
    <property type="entry name" value="Ribosome_recyc_fac"/>
</dbReference>
<dbReference type="PANTHER" id="PTHR20982:SF3">
    <property type="entry name" value="MITOCHONDRIAL RIBOSOME RECYCLING FACTOR PSEUDO 1"/>
    <property type="match status" value="1"/>
</dbReference>
<dbReference type="SUPFAM" id="SSF55194">
    <property type="entry name" value="Ribosome recycling factor, RRF"/>
    <property type="match status" value="1"/>
</dbReference>
<comment type="similarity">
    <text evidence="2 6">Belongs to the RRF family.</text>
</comment>
<feature type="domain" description="Ribosome recycling factor" evidence="7">
    <location>
        <begin position="23"/>
        <end position="185"/>
    </location>
</feature>
<evidence type="ECO:0000256" key="3">
    <source>
        <dbReference type="ARBA" id="ARBA00022490"/>
    </source>
</evidence>
<dbReference type="FunFam" id="3.30.1360.40:FF:000001">
    <property type="entry name" value="Ribosome-recycling factor"/>
    <property type="match status" value="1"/>
</dbReference>
<dbReference type="PANTHER" id="PTHR20982">
    <property type="entry name" value="RIBOSOME RECYCLING FACTOR"/>
    <property type="match status" value="1"/>
</dbReference>
<dbReference type="EMBL" id="JPIU01000039">
    <property type="protein sequence ID" value="KIO44374.1"/>
    <property type="molecule type" value="Genomic_DNA"/>
</dbReference>
<dbReference type="GO" id="GO:0043023">
    <property type="term" value="F:ribosomal large subunit binding"/>
    <property type="evidence" value="ECO:0007669"/>
    <property type="project" value="TreeGrafter"/>
</dbReference>
<name>A0A0C3RG50_9PORP</name>
<reference evidence="9 10" key="2">
    <citation type="submission" date="2014-07" db="EMBL/GenBank/DDBJ databases">
        <title>Porphyromonadaceae bacterium OUH 334697 = ATCC BAA-2682 = DSM 28341 draft genome.</title>
        <authorList>
            <person name="Sydenham T.V."/>
            <person name="Hasman H."/>
            <person name="Justesen U.S."/>
        </authorList>
    </citation>
    <scope>NUCLEOTIDE SEQUENCE [LARGE SCALE GENOMIC DNA]</scope>
    <source>
        <strain evidence="9 10">OUH 334697</strain>
    </source>
</reference>
<evidence type="ECO:0000256" key="6">
    <source>
        <dbReference type="HAMAP-Rule" id="MF_00040"/>
    </source>
</evidence>
<evidence type="ECO:0000259" key="7">
    <source>
        <dbReference type="Pfam" id="PF01765"/>
    </source>
</evidence>
<dbReference type="EMBL" id="JPIT01000018">
    <property type="protein sequence ID" value="KIO45369.1"/>
    <property type="molecule type" value="Genomic_DNA"/>
</dbReference>
<organism evidence="8 11">
    <name type="scientific">Sanguibacteroides justesenii</name>
    <dbReference type="NCBI Taxonomy" id="1547597"/>
    <lineage>
        <taxon>Bacteria</taxon>
        <taxon>Pseudomonadati</taxon>
        <taxon>Bacteroidota</taxon>
        <taxon>Bacteroidia</taxon>
        <taxon>Bacteroidales</taxon>
        <taxon>Porphyromonadaceae</taxon>
        <taxon>Sanguibacteroides</taxon>
    </lineage>
</organism>
<dbReference type="RefSeq" id="WP_041503312.1">
    <property type="nucleotide sequence ID" value="NZ_JPIT01000018.1"/>
</dbReference>
<evidence type="ECO:0000313" key="9">
    <source>
        <dbReference type="EMBL" id="KIO45369.1"/>
    </source>
</evidence>
<comment type="caution">
    <text evidence="8">The sequence shown here is derived from an EMBL/GenBank/DDBJ whole genome shotgun (WGS) entry which is preliminary data.</text>
</comment>